<reference evidence="1" key="1">
    <citation type="submission" date="2022-06" db="EMBL/GenBank/DDBJ databases">
        <title>Genome Sequence of Candolleomyces eurysporus.</title>
        <authorList>
            <person name="Buettner E."/>
        </authorList>
    </citation>
    <scope>NUCLEOTIDE SEQUENCE</scope>
    <source>
        <strain evidence="1">VTCC 930004</strain>
    </source>
</reference>
<protein>
    <submittedName>
        <fullName evidence="1">Uncharacterized protein</fullName>
    </submittedName>
</protein>
<evidence type="ECO:0000313" key="2">
    <source>
        <dbReference type="Proteomes" id="UP001140091"/>
    </source>
</evidence>
<evidence type="ECO:0000313" key="1">
    <source>
        <dbReference type="EMBL" id="KAJ2923155.1"/>
    </source>
</evidence>
<gene>
    <name evidence="1" type="ORF">H1R20_g13938</name>
</gene>
<feature type="non-terminal residue" evidence="1">
    <location>
        <position position="1"/>
    </location>
</feature>
<dbReference type="Proteomes" id="UP001140091">
    <property type="component" value="Unassembled WGS sequence"/>
</dbReference>
<proteinExistence type="predicted"/>
<comment type="caution">
    <text evidence="1">The sequence shown here is derived from an EMBL/GenBank/DDBJ whole genome shotgun (WGS) entry which is preliminary data.</text>
</comment>
<dbReference type="AlphaFoldDB" id="A0A9W8J277"/>
<name>A0A9W8J277_9AGAR</name>
<keyword evidence="2" id="KW-1185">Reference proteome</keyword>
<dbReference type="EMBL" id="JANBPK010001403">
    <property type="protein sequence ID" value="KAJ2923155.1"/>
    <property type="molecule type" value="Genomic_DNA"/>
</dbReference>
<accession>A0A9W8J277</accession>
<organism evidence="1 2">
    <name type="scientific">Candolleomyces eurysporus</name>
    <dbReference type="NCBI Taxonomy" id="2828524"/>
    <lineage>
        <taxon>Eukaryota</taxon>
        <taxon>Fungi</taxon>
        <taxon>Dikarya</taxon>
        <taxon>Basidiomycota</taxon>
        <taxon>Agaricomycotina</taxon>
        <taxon>Agaricomycetes</taxon>
        <taxon>Agaricomycetidae</taxon>
        <taxon>Agaricales</taxon>
        <taxon>Agaricineae</taxon>
        <taxon>Psathyrellaceae</taxon>
        <taxon>Candolleomyces</taxon>
    </lineage>
</organism>
<sequence length="96" mass="10951">MVCVLSVPGFHSEEALEPAASTRRLRVQLEQTAVLLAKSIKQNEMLADEDAFEVEVVDRYPSAPLLKKKPRPLWAWCLRKVVRKCRDVGRVVFCLD</sequence>